<sequence length="278" mass="31833">MHLLPACQPATMNSAKDQVLDSPELLEMILVQMDMRSLLTSAQRVCHRWVNLINKSPSIQKALFFTPIKDSEWGTDQKTPNPLLKEAFPSIFPAKGRQQRFEFDFSDMAITKDASARARFVRKDASWRRMLVQQPPIRNIGLFHISHAMGGDGASTSSIPPDGKMQESGYDGIRMERLFELLLFCNRVEFAFNTRSRVYWSCEEPISFDASSNRNNELFYRMLSKFDLVLYTREVVQCCPRQTDPSAEELTRREIIAAYKEHGLDAGAKSKDIERVVV</sequence>
<organism evidence="1 2">
    <name type="scientific">Aspergillus puulaauensis</name>
    <dbReference type="NCBI Taxonomy" id="1220207"/>
    <lineage>
        <taxon>Eukaryota</taxon>
        <taxon>Fungi</taxon>
        <taxon>Dikarya</taxon>
        <taxon>Ascomycota</taxon>
        <taxon>Pezizomycotina</taxon>
        <taxon>Eurotiomycetes</taxon>
        <taxon>Eurotiomycetidae</taxon>
        <taxon>Eurotiales</taxon>
        <taxon>Aspergillaceae</taxon>
        <taxon>Aspergillus</taxon>
    </lineage>
</organism>
<evidence type="ECO:0000313" key="2">
    <source>
        <dbReference type="Proteomes" id="UP000654913"/>
    </source>
</evidence>
<dbReference type="OrthoDB" id="3800738at2759"/>
<accession>A0A7R7XLG2</accession>
<dbReference type="EMBL" id="AP024446">
    <property type="protein sequence ID" value="BCS23686.1"/>
    <property type="molecule type" value="Genomic_DNA"/>
</dbReference>
<dbReference type="Proteomes" id="UP000654913">
    <property type="component" value="Chromosome 4"/>
</dbReference>
<keyword evidence="2" id="KW-1185">Reference proteome</keyword>
<dbReference type="SUPFAM" id="SSF81383">
    <property type="entry name" value="F-box domain"/>
    <property type="match status" value="1"/>
</dbReference>
<dbReference type="KEGG" id="apuu:APUU_40130A"/>
<dbReference type="RefSeq" id="XP_041555880.1">
    <property type="nucleotide sequence ID" value="XM_041703168.1"/>
</dbReference>
<gene>
    <name evidence="1" type="ORF">APUU_40130A</name>
</gene>
<protein>
    <recommendedName>
        <fullName evidence="3">F-box domain-containing protein</fullName>
    </recommendedName>
</protein>
<proteinExistence type="predicted"/>
<dbReference type="Gene3D" id="1.20.1280.50">
    <property type="match status" value="1"/>
</dbReference>
<dbReference type="AlphaFoldDB" id="A0A7R7XLG2"/>
<name>A0A7R7XLG2_9EURO</name>
<evidence type="ECO:0008006" key="3">
    <source>
        <dbReference type="Google" id="ProtNLM"/>
    </source>
</evidence>
<evidence type="ECO:0000313" key="1">
    <source>
        <dbReference type="EMBL" id="BCS23686.1"/>
    </source>
</evidence>
<dbReference type="InterPro" id="IPR036047">
    <property type="entry name" value="F-box-like_dom_sf"/>
</dbReference>
<dbReference type="GeneID" id="64973691"/>
<reference evidence="1" key="1">
    <citation type="submission" date="2021-01" db="EMBL/GenBank/DDBJ databases">
        <authorList>
            <consortium name="Aspergillus puulaauensis MK2 genome sequencing consortium"/>
            <person name="Kazuki M."/>
            <person name="Futagami T."/>
        </authorList>
    </citation>
    <scope>NUCLEOTIDE SEQUENCE</scope>
    <source>
        <strain evidence="1">MK2</strain>
    </source>
</reference>
<reference evidence="1" key="2">
    <citation type="submission" date="2021-02" db="EMBL/GenBank/DDBJ databases">
        <title>Aspergillus puulaauensis MK2 genome sequence.</title>
        <authorList>
            <person name="Futagami T."/>
            <person name="Mori K."/>
            <person name="Kadooka C."/>
            <person name="Tanaka T."/>
        </authorList>
    </citation>
    <scope>NUCLEOTIDE SEQUENCE</scope>
    <source>
        <strain evidence="1">MK2</strain>
    </source>
</reference>